<dbReference type="PANTHER" id="PTHR24221">
    <property type="entry name" value="ATP-BINDING CASSETTE SUB-FAMILY B"/>
    <property type="match status" value="1"/>
</dbReference>
<dbReference type="Gene3D" id="3.40.50.300">
    <property type="entry name" value="P-loop containing nucleotide triphosphate hydrolases"/>
    <property type="match status" value="1"/>
</dbReference>
<dbReference type="GO" id="GO:0140359">
    <property type="term" value="F:ABC-type transporter activity"/>
    <property type="evidence" value="ECO:0007669"/>
    <property type="project" value="InterPro"/>
</dbReference>
<dbReference type="SUPFAM" id="SSF52540">
    <property type="entry name" value="P-loop containing nucleoside triphosphate hydrolases"/>
    <property type="match status" value="1"/>
</dbReference>
<dbReference type="InterPro" id="IPR011527">
    <property type="entry name" value="ABC1_TM_dom"/>
</dbReference>
<feature type="domain" description="ABC transporter" evidence="9">
    <location>
        <begin position="430"/>
        <end position="664"/>
    </location>
</feature>
<dbReference type="PANTHER" id="PTHR24221:SF430">
    <property type="entry name" value="MULTIDRUG RESISTANCE ABC TRANSPORTER ATP-BINDING_PERMEASE PROTEIN YHEH-RELATED"/>
    <property type="match status" value="1"/>
</dbReference>
<feature type="transmembrane region" description="Helical" evidence="8">
    <location>
        <begin position="150"/>
        <end position="170"/>
    </location>
</feature>
<gene>
    <name evidence="11" type="ORF">HAL01_10570</name>
</gene>
<dbReference type="RefSeq" id="WP_089801085.1">
    <property type="nucleotide sequence ID" value="NZ_BJYE01000010.1"/>
</dbReference>
<dbReference type="CDD" id="cd18544">
    <property type="entry name" value="ABC_6TM_TmrA_like"/>
    <property type="match status" value="1"/>
</dbReference>
<dbReference type="Pfam" id="PF00664">
    <property type="entry name" value="ABC_membrane"/>
    <property type="match status" value="1"/>
</dbReference>
<dbReference type="GO" id="GO:0016887">
    <property type="term" value="F:ATP hydrolysis activity"/>
    <property type="evidence" value="ECO:0007669"/>
    <property type="project" value="InterPro"/>
</dbReference>
<evidence type="ECO:0000256" key="4">
    <source>
        <dbReference type="ARBA" id="ARBA00022741"/>
    </source>
</evidence>
<dbReference type="PROSITE" id="PS50929">
    <property type="entry name" value="ABC_TM1F"/>
    <property type="match status" value="1"/>
</dbReference>
<feature type="transmembrane region" description="Helical" evidence="8">
    <location>
        <begin position="331"/>
        <end position="356"/>
    </location>
</feature>
<dbReference type="Pfam" id="PF00005">
    <property type="entry name" value="ABC_tran"/>
    <property type="match status" value="1"/>
</dbReference>
<organism evidence="11 12">
    <name type="scientific">Halolactibacillus alkaliphilus</name>
    <dbReference type="NCBI Taxonomy" id="442899"/>
    <lineage>
        <taxon>Bacteria</taxon>
        <taxon>Bacillati</taxon>
        <taxon>Bacillota</taxon>
        <taxon>Bacilli</taxon>
        <taxon>Bacillales</taxon>
        <taxon>Bacillaceae</taxon>
        <taxon>Halolactibacillus</taxon>
    </lineage>
</organism>
<dbReference type="InterPro" id="IPR027417">
    <property type="entry name" value="P-loop_NTPase"/>
</dbReference>
<keyword evidence="4" id="KW-0547">Nucleotide-binding</keyword>
<evidence type="ECO:0000256" key="6">
    <source>
        <dbReference type="ARBA" id="ARBA00022989"/>
    </source>
</evidence>
<dbReference type="InterPro" id="IPR039421">
    <property type="entry name" value="Type_1_exporter"/>
</dbReference>
<evidence type="ECO:0000256" key="5">
    <source>
        <dbReference type="ARBA" id="ARBA00022840"/>
    </source>
</evidence>
<dbReference type="GO" id="GO:0005524">
    <property type="term" value="F:ATP binding"/>
    <property type="evidence" value="ECO:0007669"/>
    <property type="project" value="UniProtKB-KW"/>
</dbReference>
<keyword evidence="3 8" id="KW-0812">Transmembrane</keyword>
<keyword evidence="7 8" id="KW-0472">Membrane</keyword>
<feature type="transmembrane region" description="Helical" evidence="8">
    <location>
        <begin position="236"/>
        <end position="267"/>
    </location>
</feature>
<evidence type="ECO:0000256" key="8">
    <source>
        <dbReference type="SAM" id="Phobius"/>
    </source>
</evidence>
<evidence type="ECO:0000256" key="7">
    <source>
        <dbReference type="ARBA" id="ARBA00023136"/>
    </source>
</evidence>
<evidence type="ECO:0000256" key="3">
    <source>
        <dbReference type="ARBA" id="ARBA00022692"/>
    </source>
</evidence>
<feature type="domain" description="ABC transmembrane type-1" evidence="10">
    <location>
        <begin position="22"/>
        <end position="399"/>
    </location>
</feature>
<dbReference type="Gene3D" id="1.20.1560.10">
    <property type="entry name" value="ABC transporter type 1, transmembrane domain"/>
    <property type="match status" value="1"/>
</dbReference>
<reference evidence="11 12" key="1">
    <citation type="submission" date="2019-07" db="EMBL/GenBank/DDBJ databases">
        <title>Whole genome shotgun sequence of Halolactibacillus alkaliphilus NBRC 103919.</title>
        <authorList>
            <person name="Hosoyama A."/>
            <person name="Uohara A."/>
            <person name="Ohji S."/>
            <person name="Ichikawa N."/>
        </authorList>
    </citation>
    <scope>NUCLEOTIDE SEQUENCE [LARGE SCALE GENOMIC DNA]</scope>
    <source>
        <strain evidence="11 12">NBRC 103919</strain>
    </source>
</reference>
<dbReference type="STRING" id="442899.SAMN05720591_10963"/>
<accession>A0A511X0X0</accession>
<dbReference type="OrthoDB" id="9770415at2"/>
<evidence type="ECO:0000256" key="2">
    <source>
        <dbReference type="ARBA" id="ARBA00022448"/>
    </source>
</evidence>
<dbReference type="Proteomes" id="UP000321400">
    <property type="component" value="Unassembled WGS sequence"/>
</dbReference>
<evidence type="ECO:0000256" key="1">
    <source>
        <dbReference type="ARBA" id="ARBA00004651"/>
    </source>
</evidence>
<proteinExistence type="predicted"/>
<sequence>MKASVEKRLLRYLFINKQTITFAFIALIIAVALELTGPFIAKQVIDRHIVGVQTEWVEVTDNNDHHTIELNGRFLKRYDRLDDNDTVKETVTFVQVQRDYYLAEGTIPKGETLRISDDGSLIVLNDVTFRAEKLSAAAAASFFAPEVRPILSWLALYLGLIFIASIFQYAKTYLLQVHANHIIETMRNDVFATVERLPMRYFVNMPAGKILARVTNDTEAIKELYVRVLETFVNGFIYMTGIIIALYLLNPTLATISLLLLPLLLLFMRFYKTYAGKYNTVIRSVNSDINASINESIQTMPIIQAFRRTNDRADEFEQLNDKHYRYQKKMVALSALTSYNLVNVLRGVAFLSFIWFFGNQSLSGTTVISTGLLYAFVDYLTRLFEPMTQMVNQLPQLEQARVSAARVFDLLDEETEEIEEDDLPRIKGDVRFDHVTFSYEKGETVLNDLSFHVSPGETAAFVGHTGSGKSSIMNLLFRFYDPDKGSVLLDAIDTKTLTRQQTRAHMAIVLQDPFIFTGTVISNVTLNDPRISRDKAIEALKAVGADRFIEKLPRKYDEPVGENGNEFSTGQRQLLSFARALAFDPAILILDEATANIDSETEGMIQEAMNVLSTGRTMLVIAHRLSTIQHAHQIIVLNKGNIIEKGTHASLLSKKGSYYQMYKMQQSGMQTSFD</sequence>
<comment type="subcellular location">
    <subcellularLocation>
        <location evidence="1">Cell membrane</location>
        <topology evidence="1">Multi-pass membrane protein</topology>
    </subcellularLocation>
</comment>
<dbReference type="SMART" id="SM00382">
    <property type="entry name" value="AAA"/>
    <property type="match status" value="1"/>
</dbReference>
<name>A0A511X0X0_9BACI</name>
<dbReference type="InterPro" id="IPR003439">
    <property type="entry name" value="ABC_transporter-like_ATP-bd"/>
</dbReference>
<dbReference type="AlphaFoldDB" id="A0A511X0X0"/>
<comment type="caution">
    <text evidence="11">The sequence shown here is derived from an EMBL/GenBank/DDBJ whole genome shotgun (WGS) entry which is preliminary data.</text>
</comment>
<evidence type="ECO:0000313" key="11">
    <source>
        <dbReference type="EMBL" id="GEN56593.1"/>
    </source>
</evidence>
<feature type="transmembrane region" description="Helical" evidence="8">
    <location>
        <begin position="20"/>
        <end position="41"/>
    </location>
</feature>
<dbReference type="PROSITE" id="PS50893">
    <property type="entry name" value="ABC_TRANSPORTER_2"/>
    <property type="match status" value="1"/>
</dbReference>
<keyword evidence="5" id="KW-0067">ATP-binding</keyword>
<dbReference type="EMBL" id="BJYE01000010">
    <property type="protein sequence ID" value="GEN56593.1"/>
    <property type="molecule type" value="Genomic_DNA"/>
</dbReference>
<dbReference type="GO" id="GO:0005886">
    <property type="term" value="C:plasma membrane"/>
    <property type="evidence" value="ECO:0007669"/>
    <property type="project" value="UniProtKB-SubCell"/>
</dbReference>
<evidence type="ECO:0000313" key="12">
    <source>
        <dbReference type="Proteomes" id="UP000321400"/>
    </source>
</evidence>
<keyword evidence="2" id="KW-0813">Transport</keyword>
<dbReference type="InterPro" id="IPR036640">
    <property type="entry name" value="ABC1_TM_sf"/>
</dbReference>
<keyword evidence="12" id="KW-1185">Reference proteome</keyword>
<evidence type="ECO:0000259" key="9">
    <source>
        <dbReference type="PROSITE" id="PS50893"/>
    </source>
</evidence>
<evidence type="ECO:0000259" key="10">
    <source>
        <dbReference type="PROSITE" id="PS50929"/>
    </source>
</evidence>
<dbReference type="SUPFAM" id="SSF90123">
    <property type="entry name" value="ABC transporter transmembrane region"/>
    <property type="match status" value="1"/>
</dbReference>
<dbReference type="InterPro" id="IPR003593">
    <property type="entry name" value="AAA+_ATPase"/>
</dbReference>
<dbReference type="FunFam" id="3.40.50.300:FF:000287">
    <property type="entry name" value="Multidrug ABC transporter ATP-binding protein"/>
    <property type="match status" value="1"/>
</dbReference>
<dbReference type="GO" id="GO:0034040">
    <property type="term" value="F:ATPase-coupled lipid transmembrane transporter activity"/>
    <property type="evidence" value="ECO:0007669"/>
    <property type="project" value="TreeGrafter"/>
</dbReference>
<dbReference type="CDD" id="cd03254">
    <property type="entry name" value="ABCC_Glucan_exporter_like"/>
    <property type="match status" value="1"/>
</dbReference>
<protein>
    <submittedName>
        <fullName evidence="11">Multidrug ABC transporter permease</fullName>
    </submittedName>
</protein>
<keyword evidence="6 8" id="KW-1133">Transmembrane helix</keyword>